<name>A0ACB1A7X2_MELEN</name>
<accession>A0ACB1A7X2</accession>
<proteinExistence type="predicted"/>
<keyword evidence="2" id="KW-1185">Reference proteome</keyword>
<comment type="caution">
    <text evidence="1">The sequence shown here is derived from an EMBL/GenBank/DDBJ whole genome shotgun (WGS) entry which is preliminary data.</text>
</comment>
<organism evidence="1 2">
    <name type="scientific">Meloidogyne enterolobii</name>
    <name type="common">Root-knot nematode worm</name>
    <name type="synonym">Meloidogyne mayaguensis</name>
    <dbReference type="NCBI Taxonomy" id="390850"/>
    <lineage>
        <taxon>Eukaryota</taxon>
        <taxon>Metazoa</taxon>
        <taxon>Ecdysozoa</taxon>
        <taxon>Nematoda</taxon>
        <taxon>Chromadorea</taxon>
        <taxon>Rhabditida</taxon>
        <taxon>Tylenchina</taxon>
        <taxon>Tylenchomorpha</taxon>
        <taxon>Tylenchoidea</taxon>
        <taxon>Meloidogynidae</taxon>
        <taxon>Meloidogyninae</taxon>
        <taxon>Meloidogyne</taxon>
    </lineage>
</organism>
<dbReference type="Proteomes" id="UP001497535">
    <property type="component" value="Unassembled WGS sequence"/>
</dbReference>
<reference evidence="1" key="1">
    <citation type="submission" date="2023-11" db="EMBL/GenBank/DDBJ databases">
        <authorList>
            <person name="Poullet M."/>
        </authorList>
    </citation>
    <scope>NUCLEOTIDE SEQUENCE</scope>
    <source>
        <strain evidence="1">E1834</strain>
    </source>
</reference>
<sequence>MELLNAEYDAKTMIKNMYFNKKDVKNPKEFFQTLFNKWINLTKNNNFGLLMASPYNKIGGHIQTIVVAVGTGKGEEEEKIKAKQIFKGGPNTFCRPPFVYNCSDNSLFCYLCKKSRIIENLERLYSSEEDIRFNIESTNFDITLVHKLETRIVPNDSNWIKLTKEENSKDSFQNYKLAQFKTFAYLENLIKNRDEKEQEIFNQAFIYLKRWAEGLPL</sequence>
<dbReference type="EMBL" id="CAVMJV010000066">
    <property type="protein sequence ID" value="CAK5087587.1"/>
    <property type="molecule type" value="Genomic_DNA"/>
</dbReference>
<gene>
    <name evidence="1" type="ORF">MENTE1834_LOCUS35194</name>
</gene>
<evidence type="ECO:0000313" key="2">
    <source>
        <dbReference type="Proteomes" id="UP001497535"/>
    </source>
</evidence>
<protein>
    <submittedName>
        <fullName evidence="1">Uncharacterized protein</fullName>
    </submittedName>
</protein>
<evidence type="ECO:0000313" key="1">
    <source>
        <dbReference type="EMBL" id="CAK5087587.1"/>
    </source>
</evidence>